<sequence>MTADGPDEARVEPACGHGALRTGQPGDPAALAVPTGTVSPVAASATARRTADGRR</sequence>
<name>A0ABW9QR19_9ACTN</name>
<evidence type="ECO:0000256" key="1">
    <source>
        <dbReference type="SAM" id="MobiDB-lite"/>
    </source>
</evidence>
<organism evidence="2 3">
    <name type="scientific">Acidiferrimicrobium australe</name>
    <dbReference type="NCBI Taxonomy" id="2664430"/>
    <lineage>
        <taxon>Bacteria</taxon>
        <taxon>Bacillati</taxon>
        <taxon>Actinomycetota</taxon>
        <taxon>Acidimicrobiia</taxon>
        <taxon>Acidimicrobiales</taxon>
        <taxon>Acidimicrobiaceae</taxon>
        <taxon>Acidiferrimicrobium</taxon>
    </lineage>
</organism>
<dbReference type="Proteomes" id="UP000437736">
    <property type="component" value="Unassembled WGS sequence"/>
</dbReference>
<evidence type="ECO:0000313" key="2">
    <source>
        <dbReference type="EMBL" id="MST32148.1"/>
    </source>
</evidence>
<keyword evidence="3" id="KW-1185">Reference proteome</keyword>
<dbReference type="EMBL" id="WJHE01000223">
    <property type="protein sequence ID" value="MST32148.1"/>
    <property type="molecule type" value="Genomic_DNA"/>
</dbReference>
<proteinExistence type="predicted"/>
<protein>
    <submittedName>
        <fullName evidence="2">Uncharacterized protein</fullName>
    </submittedName>
</protein>
<reference evidence="2 3" key="1">
    <citation type="submission" date="2019-11" db="EMBL/GenBank/DDBJ databases">
        <title>Acidiferrimicrobium australis gen. nov., sp. nov., an acidophilic and obligately heterotrophic, member of the Actinobacteria that catalyses dissimilatory oxido- reduction of iron isolated from metal-rich acidic water in Chile.</title>
        <authorList>
            <person name="Gonzalez D."/>
            <person name="Huber K."/>
            <person name="Hedrich S."/>
            <person name="Rojas-Villalobos C."/>
            <person name="Quatrini R."/>
            <person name="Dinamarca M.A."/>
            <person name="Schwarz A."/>
            <person name="Canales C."/>
            <person name="Nancucheo I."/>
        </authorList>
    </citation>
    <scope>NUCLEOTIDE SEQUENCE [LARGE SCALE GENOMIC DNA]</scope>
    <source>
        <strain evidence="2 3">USS-CCA1</strain>
    </source>
</reference>
<evidence type="ECO:0000313" key="3">
    <source>
        <dbReference type="Proteomes" id="UP000437736"/>
    </source>
</evidence>
<comment type="caution">
    <text evidence="2">The sequence shown here is derived from an EMBL/GenBank/DDBJ whole genome shotgun (WGS) entry which is preliminary data.</text>
</comment>
<feature type="region of interest" description="Disordered" evidence="1">
    <location>
        <begin position="1"/>
        <end position="55"/>
    </location>
</feature>
<gene>
    <name evidence="2" type="ORF">GHK86_05335</name>
</gene>
<accession>A0ABW9QR19</accession>